<gene>
    <name evidence="3" type="ORF">G7Y89_g1778</name>
</gene>
<keyword evidence="1" id="KW-0732">Signal</keyword>
<dbReference type="PANTHER" id="PTHR42060:SF1">
    <property type="entry name" value="NHL REPEAT-CONTAINING PROTEIN"/>
    <property type="match status" value="1"/>
</dbReference>
<dbReference type="Gene3D" id="2.120.10.30">
    <property type="entry name" value="TolB, C-terminal domain"/>
    <property type="match status" value="1"/>
</dbReference>
<comment type="caution">
    <text evidence="3">The sequence shown here is derived from an EMBL/GenBank/DDBJ whole genome shotgun (WGS) entry which is preliminary data.</text>
</comment>
<evidence type="ECO:0000313" key="4">
    <source>
        <dbReference type="Proteomes" id="UP000566819"/>
    </source>
</evidence>
<name>A0A8H4RUJ7_9HELO</name>
<proteinExistence type="predicted"/>
<dbReference type="InterPro" id="IPR052998">
    <property type="entry name" value="Hetero-Diels-Alderase-like"/>
</dbReference>
<reference evidence="3 4" key="1">
    <citation type="submission" date="2020-03" db="EMBL/GenBank/DDBJ databases">
        <title>Draft Genome Sequence of Cudoniella acicularis.</title>
        <authorList>
            <person name="Buettner E."/>
            <person name="Kellner H."/>
        </authorList>
    </citation>
    <scope>NUCLEOTIDE SEQUENCE [LARGE SCALE GENOMIC DNA]</scope>
    <source>
        <strain evidence="3 4">DSM 108380</strain>
    </source>
</reference>
<dbReference type="PANTHER" id="PTHR42060">
    <property type="entry name" value="NHL REPEAT-CONTAINING PROTEIN-RELATED"/>
    <property type="match status" value="1"/>
</dbReference>
<dbReference type="AlphaFoldDB" id="A0A8H4RUJ7"/>
<dbReference type="SUPFAM" id="SSF63829">
    <property type="entry name" value="Calcium-dependent phosphotriesterase"/>
    <property type="match status" value="1"/>
</dbReference>
<accession>A0A8H4RUJ7</accession>
<sequence length="306" mass="32066">MRYSLSALSVLPFLGNLASAAVILPRQSTATSLYKFSPSLRAENIAVRPNGQLLITTIDAPDLWTVDPTTKKGSKLLTFPNTLSSAGITELTPDVYAVVTGNLTSSFANKGGWEIWKVDLTDSTPKTSVLKVFSDAGMFNGLTSLDNNTLLIPDATKGTVIKLTVSTLDSSVAIKDASMLPPSGSTGFSMGIDGCRYNSGFLWWTNIFKNTFSKVAMDATGKATGTVTQVFSDSGSNPDDFCFSADGTPYVALGKGSLAKFDDKGKMSTVASVASATACAFGRGEKDKNTVYVTSSGGSVFAVALS</sequence>
<dbReference type="EMBL" id="JAAMPI010000072">
    <property type="protein sequence ID" value="KAF4636305.1"/>
    <property type="molecule type" value="Genomic_DNA"/>
</dbReference>
<feature type="signal peptide" evidence="1">
    <location>
        <begin position="1"/>
        <end position="20"/>
    </location>
</feature>
<protein>
    <recommendedName>
        <fullName evidence="2">SMP-30/Gluconolactonase/LRE-like region domain-containing protein</fullName>
    </recommendedName>
</protein>
<dbReference type="OrthoDB" id="5233393at2759"/>
<feature type="chain" id="PRO_5034106457" description="SMP-30/Gluconolactonase/LRE-like region domain-containing protein" evidence="1">
    <location>
        <begin position="21"/>
        <end position="306"/>
    </location>
</feature>
<dbReference type="InterPro" id="IPR011042">
    <property type="entry name" value="6-blade_b-propeller_TolB-like"/>
</dbReference>
<dbReference type="InterPro" id="IPR013658">
    <property type="entry name" value="SGL"/>
</dbReference>
<organism evidence="3 4">
    <name type="scientific">Cudoniella acicularis</name>
    <dbReference type="NCBI Taxonomy" id="354080"/>
    <lineage>
        <taxon>Eukaryota</taxon>
        <taxon>Fungi</taxon>
        <taxon>Dikarya</taxon>
        <taxon>Ascomycota</taxon>
        <taxon>Pezizomycotina</taxon>
        <taxon>Leotiomycetes</taxon>
        <taxon>Helotiales</taxon>
        <taxon>Tricladiaceae</taxon>
        <taxon>Cudoniella</taxon>
    </lineage>
</organism>
<evidence type="ECO:0000259" key="2">
    <source>
        <dbReference type="Pfam" id="PF08450"/>
    </source>
</evidence>
<feature type="domain" description="SMP-30/Gluconolactonase/LRE-like region" evidence="2">
    <location>
        <begin position="203"/>
        <end position="296"/>
    </location>
</feature>
<dbReference type="Pfam" id="PF08450">
    <property type="entry name" value="SGL"/>
    <property type="match status" value="1"/>
</dbReference>
<keyword evidence="4" id="KW-1185">Reference proteome</keyword>
<evidence type="ECO:0000313" key="3">
    <source>
        <dbReference type="EMBL" id="KAF4636305.1"/>
    </source>
</evidence>
<dbReference type="Proteomes" id="UP000566819">
    <property type="component" value="Unassembled WGS sequence"/>
</dbReference>
<evidence type="ECO:0000256" key="1">
    <source>
        <dbReference type="SAM" id="SignalP"/>
    </source>
</evidence>